<dbReference type="AlphaFoldDB" id="A0A1Z2XMI1"/>
<dbReference type="EMBL" id="CP065321">
    <property type="protein sequence ID" value="QQR28942.1"/>
    <property type="molecule type" value="Genomic_DNA"/>
</dbReference>
<evidence type="ECO:0000313" key="4">
    <source>
        <dbReference type="Proteomes" id="UP000196710"/>
    </source>
</evidence>
<name>A0A1Z2XMI1_9FIRM</name>
<proteinExistence type="predicted"/>
<evidence type="ECO:0000313" key="5">
    <source>
        <dbReference type="Proteomes" id="UP000596035"/>
    </source>
</evidence>
<sequence>MNEALRQWLDAEMKDYAPRFKAFNRRLMKRVPLWMALSVAAMVALGFGVGYEWQYVMKVHLLIGVGFALFIWLCFWIQTRSTSMKKVRQMYEQTLSKLSPSDQEALAKQAPTGRADFTNGTTDKYPARLIIGPEFWIYFRDSCHVFRVSDMESLKVIEETGRIGYNMGSTRVRQTIGMGVSIVVGYRDGTAFASSYPNAKVYMENMKQIGEAQALIEKFCPKAKSLWGEK</sequence>
<evidence type="ECO:0008006" key="6">
    <source>
        <dbReference type="Google" id="ProtNLM"/>
    </source>
</evidence>
<reference evidence="3 5" key="3">
    <citation type="submission" date="2020-11" db="EMBL/GenBank/DDBJ databases">
        <title>Closed and high quality bacterial genomes of the OMM12 community.</title>
        <authorList>
            <person name="Marbouty M."/>
            <person name="Lamy-Besnier Q."/>
            <person name="Debarbieux L."/>
            <person name="Koszul R."/>
        </authorList>
    </citation>
    <scope>NUCLEOTIDE SEQUENCE [LARGE SCALE GENOMIC DNA]</scope>
    <source>
        <strain evidence="3 5">KB18</strain>
    </source>
</reference>
<keyword evidence="1" id="KW-1133">Transmembrane helix</keyword>
<evidence type="ECO:0000256" key="1">
    <source>
        <dbReference type="SAM" id="Phobius"/>
    </source>
</evidence>
<gene>
    <name evidence="2" type="ORF">ADH66_02615</name>
    <name evidence="3" type="ORF">I5Q82_12665</name>
</gene>
<dbReference type="EMBL" id="CP021422">
    <property type="protein sequence ID" value="ASB39649.1"/>
    <property type="molecule type" value="Genomic_DNA"/>
</dbReference>
<evidence type="ECO:0000313" key="3">
    <source>
        <dbReference type="EMBL" id="QQR28942.1"/>
    </source>
</evidence>
<organism evidence="3 5">
    <name type="scientific">Acutalibacter muris</name>
    <dbReference type="NCBI Taxonomy" id="1796620"/>
    <lineage>
        <taxon>Bacteria</taxon>
        <taxon>Bacillati</taxon>
        <taxon>Bacillota</taxon>
        <taxon>Clostridia</taxon>
        <taxon>Eubacteriales</taxon>
        <taxon>Acutalibacteraceae</taxon>
        <taxon>Acutalibacter</taxon>
    </lineage>
</organism>
<reference evidence="2" key="1">
    <citation type="journal article" date="2017" name="Genome Announc.">
        <title>High-Quality Whole-Genome Sequences of the Oligo-Mouse-Microbiota Bacterial Community.</title>
        <authorList>
            <person name="Garzetti D."/>
            <person name="Brugiroux S."/>
            <person name="Bunk B."/>
            <person name="Pukall R."/>
            <person name="McCoy K.D."/>
            <person name="Macpherson A.J."/>
            <person name="Stecher B."/>
        </authorList>
    </citation>
    <scope>NUCLEOTIDE SEQUENCE</scope>
    <source>
        <strain evidence="2">KB18</strain>
    </source>
</reference>
<protein>
    <recommendedName>
        <fullName evidence="6">DUF3137 domain-containing protein</fullName>
    </recommendedName>
</protein>
<accession>A0A1Z2XMI1</accession>
<feature type="transmembrane region" description="Helical" evidence="1">
    <location>
        <begin position="31"/>
        <end position="51"/>
    </location>
</feature>
<dbReference type="RefSeq" id="WP_066536023.1">
    <property type="nucleotide sequence ID" value="NZ_CP021422.1"/>
</dbReference>
<feature type="transmembrane region" description="Helical" evidence="1">
    <location>
        <begin position="57"/>
        <end position="77"/>
    </location>
</feature>
<keyword evidence="1" id="KW-0472">Membrane</keyword>
<dbReference type="Proteomes" id="UP000596035">
    <property type="component" value="Chromosome"/>
</dbReference>
<dbReference type="Proteomes" id="UP000196710">
    <property type="component" value="Chromosome"/>
</dbReference>
<dbReference type="KEGG" id="amur:ADH66_02615"/>
<keyword evidence="1" id="KW-0812">Transmembrane</keyword>
<reference evidence="4" key="2">
    <citation type="submission" date="2017-05" db="EMBL/GenBank/DDBJ databases">
        <title>Improved OligoMM genomes.</title>
        <authorList>
            <person name="Garzetti D."/>
        </authorList>
    </citation>
    <scope>NUCLEOTIDE SEQUENCE [LARGE SCALE GENOMIC DNA]</scope>
    <source>
        <strain evidence="4">KB18</strain>
    </source>
</reference>
<evidence type="ECO:0000313" key="2">
    <source>
        <dbReference type="EMBL" id="ASB39649.1"/>
    </source>
</evidence>
<keyword evidence="4" id="KW-1185">Reference proteome</keyword>